<evidence type="ECO:0000313" key="3">
    <source>
        <dbReference type="Proteomes" id="UP001165587"/>
    </source>
</evidence>
<proteinExistence type="predicted"/>
<dbReference type="PANTHER" id="PTHR43586">
    <property type="entry name" value="CYSTEINE DESULFURASE"/>
    <property type="match status" value="1"/>
</dbReference>
<dbReference type="RefSeq" id="WP_259530058.1">
    <property type="nucleotide sequence ID" value="NZ_JANLCK010000008.1"/>
</dbReference>
<dbReference type="PANTHER" id="PTHR43586:SF15">
    <property type="entry name" value="BLR3095 PROTEIN"/>
    <property type="match status" value="1"/>
</dbReference>
<evidence type="ECO:0000259" key="1">
    <source>
        <dbReference type="Pfam" id="PF00266"/>
    </source>
</evidence>
<comment type="caution">
    <text evidence="2">The sequence shown here is derived from an EMBL/GenBank/DDBJ whole genome shotgun (WGS) entry which is preliminary data.</text>
</comment>
<accession>A0AA42BWT2</accession>
<gene>
    <name evidence="2" type="ORF">N1028_14405</name>
</gene>
<dbReference type="InterPro" id="IPR015421">
    <property type="entry name" value="PyrdxlP-dep_Trfase_major"/>
</dbReference>
<feature type="domain" description="Aminotransferase class V" evidence="1">
    <location>
        <begin position="63"/>
        <end position="328"/>
    </location>
</feature>
<dbReference type="SUPFAM" id="SSF53383">
    <property type="entry name" value="PLP-dependent transferases"/>
    <property type="match status" value="1"/>
</dbReference>
<dbReference type="InterPro" id="IPR015424">
    <property type="entry name" value="PyrdxlP-dep_Trfase"/>
</dbReference>
<dbReference type="Proteomes" id="UP001165587">
    <property type="component" value="Unassembled WGS sequence"/>
</dbReference>
<protein>
    <submittedName>
        <fullName evidence="2">Aminotransferase class V-fold PLP-dependent enzyme</fullName>
    </submittedName>
</protein>
<dbReference type="Gene3D" id="3.90.1150.10">
    <property type="entry name" value="Aspartate Aminotransferase, domain 1"/>
    <property type="match status" value="1"/>
</dbReference>
<organism evidence="2 3">
    <name type="scientific">Herbiconiux oxytropis</name>
    <dbReference type="NCBI Taxonomy" id="2970915"/>
    <lineage>
        <taxon>Bacteria</taxon>
        <taxon>Bacillati</taxon>
        <taxon>Actinomycetota</taxon>
        <taxon>Actinomycetes</taxon>
        <taxon>Micrococcales</taxon>
        <taxon>Microbacteriaceae</taxon>
        <taxon>Herbiconiux</taxon>
    </lineage>
</organism>
<dbReference type="AlphaFoldDB" id="A0AA42BWT2"/>
<reference evidence="2" key="1">
    <citation type="submission" date="2022-08" db="EMBL/GenBank/DDBJ databases">
        <authorList>
            <person name="Deng Y."/>
            <person name="Han X.-F."/>
            <person name="Zhang Y.-Q."/>
        </authorList>
    </citation>
    <scope>NUCLEOTIDE SEQUENCE</scope>
    <source>
        <strain evidence="2">CPCC 203407</strain>
    </source>
</reference>
<keyword evidence="3" id="KW-1185">Reference proteome</keyword>
<dbReference type="Pfam" id="PF00266">
    <property type="entry name" value="Aminotran_5"/>
    <property type="match status" value="1"/>
</dbReference>
<evidence type="ECO:0000313" key="2">
    <source>
        <dbReference type="EMBL" id="MCS5727088.1"/>
    </source>
</evidence>
<keyword evidence="2" id="KW-0032">Aminotransferase</keyword>
<sequence>MTTTHPSSTPFSAEDFRANFPPLANMVHLASCSQGALSNQLSASLTAVTDSITDSAAPWGLWMDEVESLRVRIAAFINASPDEIAIVPSASEAAYQMVSSFDWSKGGAILTSNLEFPSVGHVLRAQQANGAEIRSIDDRIAALEADAWAPLIDEGVRLVSVPLVSYHDGSRADAAAVTELAHAAGARVFVDAYQGAGVVPIDVKALDCDYLTTGSLKYMLGLAGVAFLYVRGGITSDRMPELTGWFGRVDPFAFDPALVDYPETARRFESGTPAVPAVYAAGAGLTLLESIDQEAGWAHVVRLSDLLADGLTELGVELSRPASAARRGPQVALYDDDPVALSAAIHEHRVMSAPRSRLLRLSLHYYNTEADVKAALTAIAAARHGKDAS</sequence>
<dbReference type="InterPro" id="IPR015422">
    <property type="entry name" value="PyrdxlP-dep_Trfase_small"/>
</dbReference>
<dbReference type="EMBL" id="JANLCK010000008">
    <property type="protein sequence ID" value="MCS5727088.1"/>
    <property type="molecule type" value="Genomic_DNA"/>
</dbReference>
<dbReference type="GO" id="GO:0008483">
    <property type="term" value="F:transaminase activity"/>
    <property type="evidence" value="ECO:0007669"/>
    <property type="project" value="UniProtKB-KW"/>
</dbReference>
<name>A0AA42BWT2_9MICO</name>
<dbReference type="InterPro" id="IPR000192">
    <property type="entry name" value="Aminotrans_V_dom"/>
</dbReference>
<keyword evidence="2" id="KW-0808">Transferase</keyword>
<dbReference type="Gene3D" id="3.40.640.10">
    <property type="entry name" value="Type I PLP-dependent aspartate aminotransferase-like (Major domain)"/>
    <property type="match status" value="1"/>
</dbReference>